<reference evidence="1 2" key="1">
    <citation type="submission" date="2020-05" db="EMBL/GenBank/DDBJ databases">
        <title>Vigna angularis (adzuki bean) Var. LongXiaoDou No. 4 denovo assembly.</title>
        <authorList>
            <person name="Xiang H."/>
        </authorList>
    </citation>
    <scope>NUCLEOTIDE SEQUENCE [LARGE SCALE GENOMIC DNA]</scope>
    <source>
        <tissue evidence="1">Leaf</tissue>
    </source>
</reference>
<comment type="caution">
    <text evidence="1">The sequence shown here is derived from an EMBL/GenBank/DDBJ whole genome shotgun (WGS) entry which is preliminary data.</text>
</comment>
<gene>
    <name evidence="1" type="ORF">HKW66_Vig0126890</name>
</gene>
<organism evidence="1 2">
    <name type="scientific">Phaseolus angularis</name>
    <name type="common">Azuki bean</name>
    <name type="synonym">Vigna angularis</name>
    <dbReference type="NCBI Taxonomy" id="3914"/>
    <lineage>
        <taxon>Eukaryota</taxon>
        <taxon>Viridiplantae</taxon>
        <taxon>Streptophyta</taxon>
        <taxon>Embryophyta</taxon>
        <taxon>Tracheophyta</taxon>
        <taxon>Spermatophyta</taxon>
        <taxon>Magnoliopsida</taxon>
        <taxon>eudicotyledons</taxon>
        <taxon>Gunneridae</taxon>
        <taxon>Pentapetalae</taxon>
        <taxon>rosids</taxon>
        <taxon>fabids</taxon>
        <taxon>Fabales</taxon>
        <taxon>Fabaceae</taxon>
        <taxon>Papilionoideae</taxon>
        <taxon>50 kb inversion clade</taxon>
        <taxon>NPAAA clade</taxon>
        <taxon>indigoferoid/millettioid clade</taxon>
        <taxon>Phaseoleae</taxon>
        <taxon>Vigna</taxon>
    </lineage>
</organism>
<accession>A0A8T0K356</accession>
<dbReference type="AlphaFoldDB" id="A0A8T0K356"/>
<protein>
    <submittedName>
        <fullName evidence="1">Uncharacterized protein</fullName>
    </submittedName>
</protein>
<sequence>MLSDMSTFPTSWQPFHLARGVAGDAGCCRTSSTTTRSLFSSSSLGSHRCVFHGPSEPSATIIQIGSTTAIRGGLVFSHSPLCVIEESSHPFLKTDNHYMMNELPDPLEVFFVVLFLRCTATG</sequence>
<proteinExistence type="predicted"/>
<dbReference type="EMBL" id="JABFOF010000007">
    <property type="protein sequence ID" value="KAG2391550.1"/>
    <property type="molecule type" value="Genomic_DNA"/>
</dbReference>
<name>A0A8T0K356_PHAAN</name>
<evidence type="ECO:0000313" key="1">
    <source>
        <dbReference type="EMBL" id="KAG2391550.1"/>
    </source>
</evidence>
<evidence type="ECO:0000313" key="2">
    <source>
        <dbReference type="Proteomes" id="UP000743370"/>
    </source>
</evidence>
<dbReference type="Proteomes" id="UP000743370">
    <property type="component" value="Unassembled WGS sequence"/>
</dbReference>